<dbReference type="EMBL" id="VTEU01000002">
    <property type="protein sequence ID" value="TYS59841.1"/>
    <property type="molecule type" value="Genomic_DNA"/>
</dbReference>
<reference evidence="2 3" key="1">
    <citation type="submission" date="2019-08" db="EMBL/GenBank/DDBJ databases">
        <title>Bacillus genomes from the desert of Cuatro Cienegas, Coahuila.</title>
        <authorList>
            <person name="Olmedo-Alvarez G."/>
        </authorList>
    </citation>
    <scope>NUCLEOTIDE SEQUENCE [LARGE SCALE GENOMIC DNA]</scope>
    <source>
        <strain evidence="2 3">CH88_3T</strain>
    </source>
</reference>
<feature type="compositionally biased region" description="Basic and acidic residues" evidence="1">
    <location>
        <begin position="107"/>
        <end position="123"/>
    </location>
</feature>
<dbReference type="Proteomes" id="UP000323393">
    <property type="component" value="Unassembled WGS sequence"/>
</dbReference>
<comment type="caution">
    <text evidence="2">The sequence shown here is derived from an EMBL/GenBank/DDBJ whole genome shotgun (WGS) entry which is preliminary data.</text>
</comment>
<protein>
    <submittedName>
        <fullName evidence="2">Uncharacterized protein</fullName>
    </submittedName>
</protein>
<accession>A0AA95B6W7</accession>
<feature type="compositionally biased region" description="Acidic residues" evidence="1">
    <location>
        <begin position="60"/>
        <end position="82"/>
    </location>
</feature>
<proteinExistence type="predicted"/>
<sequence>MKNLFAVFIGCVLVIGIGGVDVAVSEELETSVNTTTNEEKENVQPETEETDEPDPKPETEEPIEEEPVEDSEEDIEKEDETVPETSGENDSSPNNKEEKDEETVNSTDKEKQNESTIDQKERVTPPSPVAPPVEESAPVVVVEEVQEFFISDYGEVLSNWKHEFDVLYIPVLYDLLRYYAENDKEVIELDHLSKSQLSELARFLDEEPQVAGATYSSIREAVEEYLNASDEE</sequence>
<evidence type="ECO:0000313" key="2">
    <source>
        <dbReference type="EMBL" id="TYS59841.1"/>
    </source>
</evidence>
<name>A0AA95B6W7_9BACI</name>
<evidence type="ECO:0000256" key="1">
    <source>
        <dbReference type="SAM" id="MobiDB-lite"/>
    </source>
</evidence>
<feature type="region of interest" description="Disordered" evidence="1">
    <location>
        <begin position="30"/>
        <end position="135"/>
    </location>
</feature>
<dbReference type="AlphaFoldDB" id="A0AA95B6W7"/>
<gene>
    <name evidence="2" type="ORF">FZC74_06705</name>
</gene>
<dbReference type="RefSeq" id="WP_148965325.1">
    <property type="nucleotide sequence ID" value="NZ_VTEU01000002.1"/>
</dbReference>
<evidence type="ECO:0000313" key="3">
    <source>
        <dbReference type="Proteomes" id="UP000323393"/>
    </source>
</evidence>
<organism evidence="2 3">
    <name type="scientific">Sutcliffiella horikoshii</name>
    <dbReference type="NCBI Taxonomy" id="79883"/>
    <lineage>
        <taxon>Bacteria</taxon>
        <taxon>Bacillati</taxon>
        <taxon>Bacillota</taxon>
        <taxon>Bacilli</taxon>
        <taxon>Bacillales</taxon>
        <taxon>Bacillaceae</taxon>
        <taxon>Sutcliffiella</taxon>
    </lineage>
</organism>